<dbReference type="OMA" id="PKACKSI"/>
<proteinExistence type="predicted"/>
<protein>
    <recommendedName>
        <fullName evidence="4">RRM domain-containing protein</fullName>
    </recommendedName>
</protein>
<comment type="caution">
    <text evidence="2">The sequence shown here is derived from an EMBL/GenBank/DDBJ whole genome shotgun (WGS) entry which is preliminary data.</text>
</comment>
<name>A0A0N1IJ37_LEPSE</name>
<evidence type="ECO:0000256" key="1">
    <source>
        <dbReference type="SAM" id="MobiDB-lite"/>
    </source>
</evidence>
<evidence type="ECO:0000313" key="3">
    <source>
        <dbReference type="Proteomes" id="UP000038009"/>
    </source>
</evidence>
<dbReference type="InterPro" id="IPR035979">
    <property type="entry name" value="RBD_domain_sf"/>
</dbReference>
<dbReference type="Proteomes" id="UP000038009">
    <property type="component" value="Unassembled WGS sequence"/>
</dbReference>
<accession>A0A0N1IJ37</accession>
<organism evidence="2 3">
    <name type="scientific">Leptomonas seymouri</name>
    <dbReference type="NCBI Taxonomy" id="5684"/>
    <lineage>
        <taxon>Eukaryota</taxon>
        <taxon>Discoba</taxon>
        <taxon>Euglenozoa</taxon>
        <taxon>Kinetoplastea</taxon>
        <taxon>Metakinetoplastina</taxon>
        <taxon>Trypanosomatida</taxon>
        <taxon>Trypanosomatidae</taxon>
        <taxon>Leishmaniinae</taxon>
        <taxon>Leptomonas</taxon>
    </lineage>
</organism>
<gene>
    <name evidence="2" type="ORF">ABL78_5623</name>
</gene>
<dbReference type="EMBL" id="LJSK01000195">
    <property type="protein sequence ID" value="KPI85311.1"/>
    <property type="molecule type" value="Genomic_DNA"/>
</dbReference>
<dbReference type="AlphaFoldDB" id="A0A0N1IJ37"/>
<sequence>MAAASPPPKACKSILVTGLPTTINDAGARSLFSSYGQVACVKMHYIRGKPNGTAQVWFRSPVTELRSATSVTLMDHTVHVLPLPSPIVKPIMPPAAKAVPTDEITTAQSAQAASSRPPQVDGEGQEEPSPASCTEVAGGAVGGGPSDTPPLLSSNTHAESAVPTTPEMLNEKAKWLYENLPPLPDSLCASSDDVR</sequence>
<dbReference type="GO" id="GO:0003676">
    <property type="term" value="F:nucleic acid binding"/>
    <property type="evidence" value="ECO:0007669"/>
    <property type="project" value="InterPro"/>
</dbReference>
<dbReference type="OrthoDB" id="346839at2759"/>
<dbReference type="SUPFAM" id="SSF54928">
    <property type="entry name" value="RNA-binding domain, RBD"/>
    <property type="match status" value="1"/>
</dbReference>
<dbReference type="Gene3D" id="3.30.70.330">
    <property type="match status" value="1"/>
</dbReference>
<reference evidence="2 3" key="1">
    <citation type="journal article" date="2015" name="PLoS Pathog.">
        <title>Leptomonas seymouri: Adaptations to the Dixenous Life Cycle Analyzed by Genome Sequencing, Transcriptome Profiling and Co-infection with Leishmania donovani.</title>
        <authorList>
            <person name="Kraeva N."/>
            <person name="Butenko A."/>
            <person name="Hlavacova J."/>
            <person name="Kostygov A."/>
            <person name="Myskova J."/>
            <person name="Grybchuk D."/>
            <person name="Lestinova T."/>
            <person name="Votypka J."/>
            <person name="Volf P."/>
            <person name="Opperdoes F."/>
            <person name="Flegontov P."/>
            <person name="Lukes J."/>
            <person name="Yurchenko V."/>
        </authorList>
    </citation>
    <scope>NUCLEOTIDE SEQUENCE [LARGE SCALE GENOMIC DNA]</scope>
    <source>
        <strain evidence="2 3">ATCC 30220</strain>
    </source>
</reference>
<feature type="region of interest" description="Disordered" evidence="1">
    <location>
        <begin position="101"/>
        <end position="167"/>
    </location>
</feature>
<evidence type="ECO:0008006" key="4">
    <source>
        <dbReference type="Google" id="ProtNLM"/>
    </source>
</evidence>
<keyword evidence="3" id="KW-1185">Reference proteome</keyword>
<dbReference type="VEuPathDB" id="TriTrypDB:Lsey_0195_0040"/>
<dbReference type="InterPro" id="IPR012677">
    <property type="entry name" value="Nucleotide-bd_a/b_plait_sf"/>
</dbReference>
<evidence type="ECO:0000313" key="2">
    <source>
        <dbReference type="EMBL" id="KPI85311.1"/>
    </source>
</evidence>